<keyword evidence="7" id="KW-1185">Reference proteome</keyword>
<organism evidence="6 7">
    <name type="scientific">Kitasatospora nipponensis</name>
    <dbReference type="NCBI Taxonomy" id="258049"/>
    <lineage>
        <taxon>Bacteria</taxon>
        <taxon>Bacillati</taxon>
        <taxon>Actinomycetota</taxon>
        <taxon>Actinomycetes</taxon>
        <taxon>Kitasatosporales</taxon>
        <taxon>Streptomycetaceae</taxon>
        <taxon>Kitasatospora</taxon>
    </lineage>
</organism>
<gene>
    <name evidence="6" type="ORF">GCM10009665_23910</name>
</gene>
<dbReference type="RefSeq" id="WP_344441361.1">
    <property type="nucleotide sequence ID" value="NZ_BAAALF010000032.1"/>
</dbReference>
<keyword evidence="1" id="KW-0805">Transcription regulation</keyword>
<dbReference type="SUPFAM" id="SSF46689">
    <property type="entry name" value="Homeodomain-like"/>
    <property type="match status" value="1"/>
</dbReference>
<sequence>MEQGLRDRKKRQTRRQLADTALRLFLEHGFDAVSVNDVAAAAQVSKPTLFRYFASKEDLLLDRFADHEDEAARIVTARPAGQSPLRALHEHFRTALRAYDPITGLNDHPEVLAFQELLFGTPSLVSRMARYTEREVEHLTTALRPTAATDLDARLTALYLVTIRHELGRENNRRLAAGATAAATLAEALADADRAFGALATGLDAQEAASGS</sequence>
<keyword evidence="2 4" id="KW-0238">DNA-binding</keyword>
<dbReference type="PROSITE" id="PS01081">
    <property type="entry name" value="HTH_TETR_1"/>
    <property type="match status" value="1"/>
</dbReference>
<dbReference type="PRINTS" id="PR00455">
    <property type="entry name" value="HTHTETR"/>
</dbReference>
<dbReference type="PANTHER" id="PTHR30055">
    <property type="entry name" value="HTH-TYPE TRANSCRIPTIONAL REGULATOR RUTR"/>
    <property type="match status" value="1"/>
</dbReference>
<protein>
    <submittedName>
        <fullName evidence="6">TetR family transcriptional regulator</fullName>
    </submittedName>
</protein>
<dbReference type="PROSITE" id="PS50977">
    <property type="entry name" value="HTH_TETR_2"/>
    <property type="match status" value="1"/>
</dbReference>
<evidence type="ECO:0000259" key="5">
    <source>
        <dbReference type="PROSITE" id="PS50977"/>
    </source>
</evidence>
<keyword evidence="3" id="KW-0804">Transcription</keyword>
<comment type="caution">
    <text evidence="6">The sequence shown here is derived from an EMBL/GenBank/DDBJ whole genome shotgun (WGS) entry which is preliminary data.</text>
</comment>
<dbReference type="InterPro" id="IPR023772">
    <property type="entry name" value="DNA-bd_HTH_TetR-type_CS"/>
</dbReference>
<dbReference type="EMBL" id="BAAALF010000032">
    <property type="protein sequence ID" value="GAA1232869.1"/>
    <property type="molecule type" value="Genomic_DNA"/>
</dbReference>
<dbReference type="Proteomes" id="UP001500037">
    <property type="component" value="Unassembled WGS sequence"/>
</dbReference>
<evidence type="ECO:0000313" key="7">
    <source>
        <dbReference type="Proteomes" id="UP001500037"/>
    </source>
</evidence>
<proteinExistence type="predicted"/>
<dbReference type="Gene3D" id="1.10.357.10">
    <property type="entry name" value="Tetracycline Repressor, domain 2"/>
    <property type="match status" value="1"/>
</dbReference>
<dbReference type="InterPro" id="IPR001647">
    <property type="entry name" value="HTH_TetR"/>
</dbReference>
<evidence type="ECO:0000256" key="4">
    <source>
        <dbReference type="PROSITE-ProRule" id="PRU00335"/>
    </source>
</evidence>
<dbReference type="PANTHER" id="PTHR30055:SF234">
    <property type="entry name" value="HTH-TYPE TRANSCRIPTIONAL REGULATOR BETI"/>
    <property type="match status" value="1"/>
</dbReference>
<feature type="domain" description="HTH tetR-type" evidence="5">
    <location>
        <begin position="11"/>
        <end position="71"/>
    </location>
</feature>
<evidence type="ECO:0000256" key="1">
    <source>
        <dbReference type="ARBA" id="ARBA00023015"/>
    </source>
</evidence>
<evidence type="ECO:0000313" key="6">
    <source>
        <dbReference type="EMBL" id="GAA1232869.1"/>
    </source>
</evidence>
<dbReference type="InterPro" id="IPR050109">
    <property type="entry name" value="HTH-type_TetR-like_transc_reg"/>
</dbReference>
<evidence type="ECO:0000256" key="3">
    <source>
        <dbReference type="ARBA" id="ARBA00023163"/>
    </source>
</evidence>
<reference evidence="6 7" key="1">
    <citation type="journal article" date="2019" name="Int. J. Syst. Evol. Microbiol.">
        <title>The Global Catalogue of Microorganisms (GCM) 10K type strain sequencing project: providing services to taxonomists for standard genome sequencing and annotation.</title>
        <authorList>
            <consortium name="The Broad Institute Genomics Platform"/>
            <consortium name="The Broad Institute Genome Sequencing Center for Infectious Disease"/>
            <person name="Wu L."/>
            <person name="Ma J."/>
        </authorList>
    </citation>
    <scope>NUCLEOTIDE SEQUENCE [LARGE SCALE GENOMIC DNA]</scope>
    <source>
        <strain evidence="6 7">JCM 13004</strain>
    </source>
</reference>
<name>A0ABN1W376_9ACTN</name>
<accession>A0ABN1W376</accession>
<dbReference type="Pfam" id="PF00440">
    <property type="entry name" value="TetR_N"/>
    <property type="match status" value="1"/>
</dbReference>
<feature type="DNA-binding region" description="H-T-H motif" evidence="4">
    <location>
        <begin position="34"/>
        <end position="53"/>
    </location>
</feature>
<dbReference type="InterPro" id="IPR009057">
    <property type="entry name" value="Homeodomain-like_sf"/>
</dbReference>
<evidence type="ECO:0000256" key="2">
    <source>
        <dbReference type="ARBA" id="ARBA00023125"/>
    </source>
</evidence>